<keyword evidence="3" id="KW-1185">Reference proteome</keyword>
<dbReference type="Gene3D" id="3.40.50.1820">
    <property type="entry name" value="alpha/beta hydrolase"/>
    <property type="match status" value="1"/>
</dbReference>
<dbReference type="PANTHER" id="PTHR46438:SF2">
    <property type="entry name" value="ALPHA_BETA-HYDROLASES SUPERFAMILY PROTEIN"/>
    <property type="match status" value="1"/>
</dbReference>
<gene>
    <name evidence="2" type="ORF">QO012_001410</name>
</gene>
<dbReference type="InterPro" id="IPR000073">
    <property type="entry name" value="AB_hydrolase_1"/>
</dbReference>
<organism evidence="2 3">
    <name type="scientific">Methylobacterium aerolatum</name>
    <dbReference type="NCBI Taxonomy" id="418708"/>
    <lineage>
        <taxon>Bacteria</taxon>
        <taxon>Pseudomonadati</taxon>
        <taxon>Pseudomonadota</taxon>
        <taxon>Alphaproteobacteria</taxon>
        <taxon>Hyphomicrobiales</taxon>
        <taxon>Methylobacteriaceae</taxon>
        <taxon>Methylobacterium</taxon>
    </lineage>
</organism>
<evidence type="ECO:0000313" key="3">
    <source>
        <dbReference type="Proteomes" id="UP001231124"/>
    </source>
</evidence>
<dbReference type="EMBL" id="JAUSVP010000003">
    <property type="protein sequence ID" value="MDQ0446919.1"/>
    <property type="molecule type" value="Genomic_DNA"/>
</dbReference>
<evidence type="ECO:0000313" key="2">
    <source>
        <dbReference type="EMBL" id="MDQ0446919.1"/>
    </source>
</evidence>
<feature type="domain" description="AB hydrolase-1" evidence="1">
    <location>
        <begin position="56"/>
        <end position="305"/>
    </location>
</feature>
<dbReference type="InterPro" id="IPR029058">
    <property type="entry name" value="AB_hydrolase_fold"/>
</dbReference>
<dbReference type="Proteomes" id="UP001231124">
    <property type="component" value="Unassembled WGS sequence"/>
</dbReference>
<sequence length="322" mass="35235">MTLLATVGAFAVARNLMRGAPPALPRALPGTLETVHGSRIGAVAFYASPERPGRPLLLIHSINAAGSAYETRPLYLHYRESRPVYAIDLPGFGFSERSRRRYTPRLMVEAIHAVVAEIRARHGGEPIDAIAISLSAAYLAKANLARPGDYASLGLVSPTGFDGRLSGEGPPDEHRGRDVVRSLLDRPVLGPTLFGALVSRASMRFFLEKTFGATKIDEGLLDYGYLAAHQQGAEHAPYCFIAGHLFPTDSTLAYERLRLPVWLVHGQRGDFTDFRLAPRFADRPNWLITSLPTGALPHFERLRAVTDAYDRFLAAIKPARSA</sequence>
<reference evidence="2 3" key="1">
    <citation type="submission" date="2023-07" db="EMBL/GenBank/DDBJ databases">
        <title>Genomic Encyclopedia of Type Strains, Phase IV (KMG-IV): sequencing the most valuable type-strain genomes for metagenomic binning, comparative biology and taxonomic classification.</title>
        <authorList>
            <person name="Goeker M."/>
        </authorList>
    </citation>
    <scope>NUCLEOTIDE SEQUENCE [LARGE SCALE GENOMIC DNA]</scope>
    <source>
        <strain evidence="2 3">DSM 19013</strain>
    </source>
</reference>
<dbReference type="Pfam" id="PF12697">
    <property type="entry name" value="Abhydrolase_6"/>
    <property type="match status" value="1"/>
</dbReference>
<protein>
    <submittedName>
        <fullName evidence="2">Pimeloyl-ACP methyl ester carboxylesterase</fullName>
    </submittedName>
</protein>
<name>A0ABU0HX54_9HYPH</name>
<dbReference type="PANTHER" id="PTHR46438">
    <property type="entry name" value="ALPHA/BETA-HYDROLASES SUPERFAMILY PROTEIN"/>
    <property type="match status" value="1"/>
</dbReference>
<comment type="caution">
    <text evidence="2">The sequence shown here is derived from an EMBL/GenBank/DDBJ whole genome shotgun (WGS) entry which is preliminary data.</text>
</comment>
<accession>A0ABU0HX54</accession>
<dbReference type="SUPFAM" id="SSF53474">
    <property type="entry name" value="alpha/beta-Hydrolases"/>
    <property type="match status" value="1"/>
</dbReference>
<proteinExistence type="predicted"/>
<evidence type="ECO:0000259" key="1">
    <source>
        <dbReference type="Pfam" id="PF12697"/>
    </source>
</evidence>